<dbReference type="PIRSF" id="PIRSF000239">
    <property type="entry name" value="AHPC"/>
    <property type="match status" value="1"/>
</dbReference>
<dbReference type="PROSITE" id="PS51352">
    <property type="entry name" value="THIOREDOXIN_2"/>
    <property type="match status" value="1"/>
</dbReference>
<evidence type="ECO:0000256" key="2">
    <source>
        <dbReference type="ARBA" id="ARBA00022862"/>
    </source>
</evidence>
<dbReference type="Gene3D" id="3.40.30.10">
    <property type="entry name" value="Glutaredoxin"/>
    <property type="match status" value="1"/>
</dbReference>
<evidence type="ECO:0000259" key="6">
    <source>
        <dbReference type="PROSITE" id="PS51352"/>
    </source>
</evidence>
<keyword evidence="1" id="KW-0575">Peroxidase</keyword>
<dbReference type="AlphaFoldDB" id="A0A4R8H0P2"/>
<keyword evidence="3" id="KW-0560">Oxidoreductase</keyword>
<dbReference type="Pfam" id="PF00578">
    <property type="entry name" value="AhpC-TSA"/>
    <property type="match status" value="1"/>
</dbReference>
<feature type="domain" description="Thioredoxin" evidence="6">
    <location>
        <begin position="5"/>
        <end position="154"/>
    </location>
</feature>
<gene>
    <name evidence="7" type="ORF">C7959_11367</name>
</gene>
<accession>A0A4R8H0P2</accession>
<organism evidence="7 8">
    <name type="scientific">Orenia marismortui</name>
    <dbReference type="NCBI Taxonomy" id="46469"/>
    <lineage>
        <taxon>Bacteria</taxon>
        <taxon>Bacillati</taxon>
        <taxon>Bacillota</taxon>
        <taxon>Clostridia</taxon>
        <taxon>Halanaerobiales</taxon>
        <taxon>Halobacteroidaceae</taxon>
        <taxon>Orenia</taxon>
    </lineage>
</organism>
<evidence type="ECO:0000256" key="1">
    <source>
        <dbReference type="ARBA" id="ARBA00022559"/>
    </source>
</evidence>
<dbReference type="InterPro" id="IPR036249">
    <property type="entry name" value="Thioredoxin-like_sf"/>
</dbReference>
<evidence type="ECO:0000256" key="3">
    <source>
        <dbReference type="ARBA" id="ARBA00023002"/>
    </source>
</evidence>
<feature type="active site" description="Cysteine sulfenic acid (-SOH) intermediate; for peroxidase activity" evidence="5">
    <location>
        <position position="47"/>
    </location>
</feature>
<dbReference type="STRING" id="926561.GCA_000379025_01504"/>
<reference evidence="7 8" key="1">
    <citation type="submission" date="2019-03" db="EMBL/GenBank/DDBJ databases">
        <title>Subsurface microbial communities from deep shales in Ohio and West Virginia, USA.</title>
        <authorList>
            <person name="Wrighton K."/>
        </authorList>
    </citation>
    <scope>NUCLEOTIDE SEQUENCE [LARGE SCALE GENOMIC DNA]</scope>
    <source>
        <strain evidence="7 8">MSL 6dP</strain>
    </source>
</reference>
<keyword evidence="2" id="KW-0049">Antioxidant</keyword>
<dbReference type="InterPro" id="IPR050455">
    <property type="entry name" value="Tpx_Peroxidase_subfamily"/>
</dbReference>
<name>A0A4R8H0P2_9FIRM</name>
<evidence type="ECO:0000313" key="8">
    <source>
        <dbReference type="Proteomes" id="UP000295832"/>
    </source>
</evidence>
<dbReference type="GO" id="GO:0004601">
    <property type="term" value="F:peroxidase activity"/>
    <property type="evidence" value="ECO:0007669"/>
    <property type="project" value="UniProtKB-KW"/>
</dbReference>
<dbReference type="InterPro" id="IPR000866">
    <property type="entry name" value="AhpC/TSA"/>
</dbReference>
<comment type="caution">
    <text evidence="7">The sequence shown here is derived from an EMBL/GenBank/DDBJ whole genome shotgun (WGS) entry which is preliminary data.</text>
</comment>
<proteinExistence type="predicted"/>
<dbReference type="InterPro" id="IPR013766">
    <property type="entry name" value="Thioredoxin_domain"/>
</dbReference>
<sequence length="154" mass="17329">MDQLVEVGTSIKDYAFKITTDEELKLSDLRGKKVVLSFHPLAFTSVCATQMKDLEANYDKFKELNTEVLGISVDAMPSKKAWGEQLGVEKVLLVEDFWPHGGFAKKLGIFRENDGFSERANIILDEEGKVIFAKVYEIGTLPDVDELLEVIENQ</sequence>
<protein>
    <submittedName>
        <fullName evidence="7">Peroxiredoxin</fullName>
    </submittedName>
</protein>
<dbReference type="InterPro" id="IPR024706">
    <property type="entry name" value="Peroxiredoxin_AhpC-typ"/>
</dbReference>
<evidence type="ECO:0000256" key="5">
    <source>
        <dbReference type="PIRSR" id="PIRSR000239-1"/>
    </source>
</evidence>
<evidence type="ECO:0000256" key="4">
    <source>
        <dbReference type="ARBA" id="ARBA00023284"/>
    </source>
</evidence>
<dbReference type="PANTHER" id="PTHR43110:SF1">
    <property type="entry name" value="THIOL PEROXIDASE"/>
    <property type="match status" value="1"/>
</dbReference>
<dbReference type="RefSeq" id="WP_208324397.1">
    <property type="nucleotide sequence ID" value="NZ_SOEG01000013.1"/>
</dbReference>
<dbReference type="PANTHER" id="PTHR43110">
    <property type="entry name" value="THIOL PEROXIDASE"/>
    <property type="match status" value="1"/>
</dbReference>
<evidence type="ECO:0000313" key="7">
    <source>
        <dbReference type="EMBL" id="TDX51422.1"/>
    </source>
</evidence>
<dbReference type="EMBL" id="SOEG01000013">
    <property type="protein sequence ID" value="TDX51422.1"/>
    <property type="molecule type" value="Genomic_DNA"/>
</dbReference>
<dbReference type="SUPFAM" id="SSF52833">
    <property type="entry name" value="Thioredoxin-like"/>
    <property type="match status" value="1"/>
</dbReference>
<keyword evidence="4" id="KW-0676">Redox-active center</keyword>
<keyword evidence="8" id="KW-1185">Reference proteome</keyword>
<dbReference type="Proteomes" id="UP000295832">
    <property type="component" value="Unassembled WGS sequence"/>
</dbReference>